<dbReference type="EMBL" id="VJMJ01000155">
    <property type="protein sequence ID" value="KAF0730224.1"/>
    <property type="molecule type" value="Genomic_DNA"/>
</dbReference>
<protein>
    <recommendedName>
        <fullName evidence="3">Centromere protein L</fullName>
    </recommendedName>
</protein>
<evidence type="ECO:0000313" key="1">
    <source>
        <dbReference type="EMBL" id="KAF0730224.1"/>
    </source>
</evidence>
<proteinExistence type="predicted"/>
<evidence type="ECO:0008006" key="3">
    <source>
        <dbReference type="Google" id="ProtNLM"/>
    </source>
</evidence>
<dbReference type="AlphaFoldDB" id="A0A6G0WS02"/>
<dbReference type="VEuPathDB" id="FungiDB:AeMF1_002417"/>
<gene>
    <name evidence="1" type="ORF">Ae201684_012227</name>
</gene>
<reference evidence="1 2" key="1">
    <citation type="submission" date="2019-07" db="EMBL/GenBank/DDBJ databases">
        <title>Genomics analysis of Aphanomyces spp. identifies a new class of oomycete effector associated with host adaptation.</title>
        <authorList>
            <person name="Gaulin E."/>
        </authorList>
    </citation>
    <scope>NUCLEOTIDE SEQUENCE [LARGE SCALE GENOMIC DNA]</scope>
    <source>
        <strain evidence="1 2">ATCC 201684</strain>
    </source>
</reference>
<name>A0A6G0WS02_9STRA</name>
<comment type="caution">
    <text evidence="1">The sequence shown here is derived from an EMBL/GenBank/DDBJ whole genome shotgun (WGS) entry which is preliminary data.</text>
</comment>
<organism evidence="1 2">
    <name type="scientific">Aphanomyces euteiches</name>
    <dbReference type="NCBI Taxonomy" id="100861"/>
    <lineage>
        <taxon>Eukaryota</taxon>
        <taxon>Sar</taxon>
        <taxon>Stramenopiles</taxon>
        <taxon>Oomycota</taxon>
        <taxon>Saprolegniomycetes</taxon>
        <taxon>Saprolegniales</taxon>
        <taxon>Verrucalvaceae</taxon>
        <taxon>Aphanomyces</taxon>
    </lineage>
</organism>
<keyword evidence="2" id="KW-1185">Reference proteome</keyword>
<evidence type="ECO:0000313" key="2">
    <source>
        <dbReference type="Proteomes" id="UP000481153"/>
    </source>
</evidence>
<dbReference type="Proteomes" id="UP000481153">
    <property type="component" value="Unassembled WGS sequence"/>
</dbReference>
<accession>A0A6G0WS02</accession>
<sequence length="295" mass="33494">MAVMKDPKTMDEMLVEGTWNIYYVSSLYNFKHDRDALAKDATDLVTFLREADSRELRPNQGVTASVRAKNDLTMFMIHEQVFDVSGNPPQRLGAFVYYSPNHGAATSNPNVTNLLLLQGNEALVAHMCAWIQHRYQCIVALHSVNIQSTSMEQFAQALFLHISTQPPHDDSDTTIHAPLKITLRNESDSKIIRSVTVAIPYRDIQAKHELQRERRNTLVDQDRMIRSLFVPYCTQLSMDMSSFRLSVVSAPDCVLDHRGALSLLRAERAIDILNDVLDIFVVQDVRLPETSDMTF</sequence>